<evidence type="ECO:0000259" key="2">
    <source>
        <dbReference type="Pfam" id="PF13456"/>
    </source>
</evidence>
<dbReference type="InterPro" id="IPR002156">
    <property type="entry name" value="RNaseH_domain"/>
</dbReference>
<feature type="region of interest" description="Disordered" evidence="1">
    <location>
        <begin position="175"/>
        <end position="205"/>
    </location>
</feature>
<dbReference type="GO" id="GO:0003676">
    <property type="term" value="F:nucleic acid binding"/>
    <property type="evidence" value="ECO:0007669"/>
    <property type="project" value="InterPro"/>
</dbReference>
<protein>
    <recommendedName>
        <fullName evidence="2">RNase H type-1 domain-containing protein</fullName>
    </recommendedName>
</protein>
<dbReference type="InterPro" id="IPR053151">
    <property type="entry name" value="RNase_H-like"/>
</dbReference>
<evidence type="ECO:0000313" key="3">
    <source>
        <dbReference type="EMBL" id="RLN07311.1"/>
    </source>
</evidence>
<dbReference type="EMBL" id="PQIB02000007">
    <property type="protein sequence ID" value="RLN07311.1"/>
    <property type="molecule type" value="Genomic_DNA"/>
</dbReference>
<evidence type="ECO:0000313" key="4">
    <source>
        <dbReference type="Proteomes" id="UP000275267"/>
    </source>
</evidence>
<accession>A0A3L6RN83</accession>
<sequence length="241" mass="27009">MQHLMVETDSETLVKALQTDVLDRSQGGVLFREANFLMATMFTSVTVVHVHRSCNSVAHELARIGRSRDLDHPAVWMTPLPEFVNVLLVRDSAEPRAITILHLCIFCGGAVSTSSTSGTRNESRLPSASCYRPSKEDNRKSYEVRWERNRGEIEWKPDGFTEVFPPQAVAEAWERRAAKRRDDTPNISSPQFSAGSAQKRPPQKCSTEIRWASGAGRLDPAYTGHGRRWSAGLTSARVRSW</sequence>
<gene>
    <name evidence="3" type="ORF">C2845_PM11G03640</name>
</gene>
<dbReference type="OrthoDB" id="1906820at2759"/>
<feature type="domain" description="RNase H type-1" evidence="2">
    <location>
        <begin position="2"/>
        <end position="63"/>
    </location>
</feature>
<dbReference type="AlphaFoldDB" id="A0A3L6RN83"/>
<name>A0A3L6RN83_PANMI</name>
<organism evidence="3 4">
    <name type="scientific">Panicum miliaceum</name>
    <name type="common">Proso millet</name>
    <name type="synonym">Broomcorn millet</name>
    <dbReference type="NCBI Taxonomy" id="4540"/>
    <lineage>
        <taxon>Eukaryota</taxon>
        <taxon>Viridiplantae</taxon>
        <taxon>Streptophyta</taxon>
        <taxon>Embryophyta</taxon>
        <taxon>Tracheophyta</taxon>
        <taxon>Spermatophyta</taxon>
        <taxon>Magnoliopsida</taxon>
        <taxon>Liliopsida</taxon>
        <taxon>Poales</taxon>
        <taxon>Poaceae</taxon>
        <taxon>PACMAD clade</taxon>
        <taxon>Panicoideae</taxon>
        <taxon>Panicodae</taxon>
        <taxon>Paniceae</taxon>
        <taxon>Panicinae</taxon>
        <taxon>Panicum</taxon>
        <taxon>Panicum sect. Panicum</taxon>
    </lineage>
</organism>
<dbReference type="CDD" id="cd06222">
    <property type="entry name" value="RNase_H_like"/>
    <property type="match status" value="1"/>
</dbReference>
<proteinExistence type="predicted"/>
<feature type="compositionally biased region" description="Basic and acidic residues" evidence="1">
    <location>
        <begin position="175"/>
        <end position="184"/>
    </location>
</feature>
<dbReference type="Pfam" id="PF13456">
    <property type="entry name" value="RVT_3"/>
    <property type="match status" value="1"/>
</dbReference>
<feature type="region of interest" description="Disordered" evidence="1">
    <location>
        <begin position="112"/>
        <end position="135"/>
    </location>
</feature>
<dbReference type="Proteomes" id="UP000275267">
    <property type="component" value="Unassembled WGS sequence"/>
</dbReference>
<evidence type="ECO:0000256" key="1">
    <source>
        <dbReference type="SAM" id="MobiDB-lite"/>
    </source>
</evidence>
<dbReference type="InterPro" id="IPR044730">
    <property type="entry name" value="RNase_H-like_dom_plant"/>
</dbReference>
<reference evidence="4" key="1">
    <citation type="journal article" date="2019" name="Nat. Commun.">
        <title>The genome of broomcorn millet.</title>
        <authorList>
            <person name="Zou C."/>
            <person name="Miki D."/>
            <person name="Li D."/>
            <person name="Tang Q."/>
            <person name="Xiao L."/>
            <person name="Rajput S."/>
            <person name="Deng P."/>
            <person name="Jia W."/>
            <person name="Huang R."/>
            <person name="Zhang M."/>
            <person name="Sun Y."/>
            <person name="Hu J."/>
            <person name="Fu X."/>
            <person name="Schnable P.S."/>
            <person name="Li F."/>
            <person name="Zhang H."/>
            <person name="Feng B."/>
            <person name="Zhu X."/>
            <person name="Liu R."/>
            <person name="Schnable J.C."/>
            <person name="Zhu J.-K."/>
            <person name="Zhang H."/>
        </authorList>
    </citation>
    <scope>NUCLEOTIDE SEQUENCE [LARGE SCALE GENOMIC DNA]</scope>
</reference>
<keyword evidence="4" id="KW-1185">Reference proteome</keyword>
<dbReference type="GO" id="GO:0004523">
    <property type="term" value="F:RNA-DNA hybrid ribonuclease activity"/>
    <property type="evidence" value="ECO:0007669"/>
    <property type="project" value="InterPro"/>
</dbReference>
<dbReference type="PANTHER" id="PTHR47723">
    <property type="entry name" value="OS05G0353850 PROTEIN"/>
    <property type="match status" value="1"/>
</dbReference>
<dbReference type="PANTHER" id="PTHR47723:SF19">
    <property type="entry name" value="POLYNUCLEOTIDYL TRANSFERASE, RIBONUCLEASE H-LIKE SUPERFAMILY PROTEIN"/>
    <property type="match status" value="1"/>
</dbReference>
<feature type="compositionally biased region" description="Polar residues" evidence="1">
    <location>
        <begin position="185"/>
        <end position="196"/>
    </location>
</feature>
<comment type="caution">
    <text evidence="3">The sequence shown here is derived from an EMBL/GenBank/DDBJ whole genome shotgun (WGS) entry which is preliminary data.</text>
</comment>